<dbReference type="GeneID" id="78418367"/>
<organism evidence="1 2">
    <name type="scientific">Fusobacterium periodonticum ATCC 33693</name>
    <dbReference type="NCBI Taxonomy" id="546275"/>
    <lineage>
        <taxon>Bacteria</taxon>
        <taxon>Fusobacteriati</taxon>
        <taxon>Fusobacteriota</taxon>
        <taxon>Fusobacteriia</taxon>
        <taxon>Fusobacteriales</taxon>
        <taxon>Fusobacteriaceae</taxon>
        <taxon>Fusobacterium</taxon>
    </lineage>
</organism>
<dbReference type="EMBL" id="ACJY01000009">
    <property type="protein sequence ID" value="EFE88006.1"/>
    <property type="molecule type" value="Genomic_DNA"/>
</dbReference>
<accession>D4CRL7</accession>
<sequence length="191" mass="22650">MALNYQTKEKIDNVKKSVQAGEDLKEIIKKYFNSKNKKDQWLEKYGNNFNADELNFLEFETKNQKEIKEEKDPAEDIKEDFSSSSQIKENETLSTINQELSVYFKDSENMQILKQMIEEYKKRINEKDFVILEEGIIDFPSEVLLMKNTGTIGIKSNMEQYEQIKKIAVLNKVNLSVLVNFIFWDFLKRYK</sequence>
<dbReference type="RefSeq" id="WP_005970332.1">
    <property type="nucleotide sequence ID" value="NZ_GG665883.1"/>
</dbReference>
<dbReference type="STRING" id="546275.FUSPEROL_00025"/>
<proteinExistence type="predicted"/>
<evidence type="ECO:0000313" key="1">
    <source>
        <dbReference type="EMBL" id="EFE88006.1"/>
    </source>
</evidence>
<gene>
    <name evidence="1" type="ORF">FUSPEROL_00025</name>
</gene>
<protein>
    <submittedName>
        <fullName evidence="1">Uncharacterized protein</fullName>
    </submittedName>
</protein>
<dbReference type="HOGENOM" id="CLU_1459311_0_0_0"/>
<dbReference type="AlphaFoldDB" id="D4CRL7"/>
<comment type="caution">
    <text evidence="1">The sequence shown here is derived from an EMBL/GenBank/DDBJ whole genome shotgun (WGS) entry which is preliminary data.</text>
</comment>
<dbReference type="OrthoDB" id="9997648at2"/>
<name>D4CRL7_9FUSO</name>
<reference evidence="1 2" key="1">
    <citation type="submission" date="2010-02" db="EMBL/GenBank/DDBJ databases">
        <authorList>
            <person name="Weinstock G."/>
            <person name="Sodergren E."/>
            <person name="Clifton S."/>
            <person name="Fulton L."/>
            <person name="Fulton B."/>
            <person name="Courtney L."/>
            <person name="Fronick C."/>
            <person name="Harrison M."/>
            <person name="Strong C."/>
            <person name="Farmer C."/>
            <person name="Delahaunty K."/>
            <person name="Markovic C."/>
            <person name="Hall O."/>
            <person name="Minx P."/>
            <person name="Tomlinson C."/>
            <person name="Mitreva M."/>
            <person name="Nelson J."/>
            <person name="Hou S."/>
            <person name="Wollam A."/>
            <person name="Pepin K.H."/>
            <person name="Johnson M."/>
            <person name="Bhonagiri V."/>
            <person name="Zhang X."/>
            <person name="Suruliraj S."/>
            <person name="Warren W."/>
            <person name="Chinwalla A."/>
            <person name="Mardis E.R."/>
            <person name="Wilson R.K."/>
        </authorList>
    </citation>
    <scope>NUCLEOTIDE SEQUENCE [LARGE SCALE GENOMIC DNA]</scope>
    <source>
        <strain evidence="1 2">ATCC 33693</strain>
    </source>
</reference>
<evidence type="ECO:0000313" key="2">
    <source>
        <dbReference type="Proteomes" id="UP000003748"/>
    </source>
</evidence>
<dbReference type="Proteomes" id="UP000003748">
    <property type="component" value="Unassembled WGS sequence"/>
</dbReference>